<evidence type="ECO:0000259" key="1">
    <source>
        <dbReference type="Pfam" id="PF06850"/>
    </source>
</evidence>
<dbReference type="RefSeq" id="WP_320501921.1">
    <property type="nucleotide sequence ID" value="NZ_JAXCLX010000003.1"/>
</dbReference>
<evidence type="ECO:0000313" key="3">
    <source>
        <dbReference type="Proteomes" id="UP001271769"/>
    </source>
</evidence>
<feature type="domain" description="PHB de-polymerase C-terminal" evidence="1">
    <location>
        <begin position="205"/>
        <end position="405"/>
    </location>
</feature>
<name>A0ABU5E274_9PROT</name>
<dbReference type="PANTHER" id="PTHR36837:SF4">
    <property type="entry name" value="BLR0908 PROTEIN"/>
    <property type="match status" value="1"/>
</dbReference>
<dbReference type="Proteomes" id="UP001271769">
    <property type="component" value="Unassembled WGS sequence"/>
</dbReference>
<accession>A0ABU5E274</accession>
<evidence type="ECO:0000313" key="2">
    <source>
        <dbReference type="EMBL" id="MDY0873447.1"/>
    </source>
</evidence>
<dbReference type="InterPro" id="IPR029058">
    <property type="entry name" value="AB_hydrolase_fold"/>
</dbReference>
<dbReference type="NCBIfam" id="TIGR01849">
    <property type="entry name" value="PHB_depoly_PhaZ"/>
    <property type="match status" value="1"/>
</dbReference>
<dbReference type="EMBL" id="JAXCLX010000003">
    <property type="protein sequence ID" value="MDY0873447.1"/>
    <property type="molecule type" value="Genomic_DNA"/>
</dbReference>
<keyword evidence="3" id="KW-1185">Reference proteome</keyword>
<organism evidence="2 3">
    <name type="scientific">Dongia rigui</name>
    <dbReference type="NCBI Taxonomy" id="940149"/>
    <lineage>
        <taxon>Bacteria</taxon>
        <taxon>Pseudomonadati</taxon>
        <taxon>Pseudomonadota</taxon>
        <taxon>Alphaproteobacteria</taxon>
        <taxon>Rhodospirillales</taxon>
        <taxon>Dongiaceae</taxon>
        <taxon>Dongia</taxon>
    </lineage>
</organism>
<dbReference type="SUPFAM" id="SSF53474">
    <property type="entry name" value="alpha/beta-Hydrolases"/>
    <property type="match status" value="1"/>
</dbReference>
<dbReference type="InterPro" id="IPR010915">
    <property type="entry name" value="PHB_depoly_PhaZ"/>
</dbReference>
<dbReference type="PIRSF" id="PIRSF020818">
    <property type="entry name" value="PHB_depoly_PhaZ"/>
    <property type="match status" value="1"/>
</dbReference>
<protein>
    <submittedName>
        <fullName evidence="2">Polyhydroxyalkanoate depolymerase</fullName>
    </submittedName>
</protein>
<comment type="caution">
    <text evidence="2">The sequence shown here is derived from an EMBL/GenBank/DDBJ whole genome shotgun (WGS) entry which is preliminary data.</text>
</comment>
<dbReference type="InterPro" id="IPR009656">
    <property type="entry name" value="PHB_depo_C"/>
</dbReference>
<dbReference type="PANTHER" id="PTHR36837">
    <property type="entry name" value="POLY(3-HYDROXYALKANOATE) POLYMERASE SUBUNIT PHAC"/>
    <property type="match status" value="1"/>
</dbReference>
<gene>
    <name evidence="2" type="primary">phaZ</name>
    <name evidence="2" type="ORF">SMD31_16020</name>
</gene>
<dbReference type="InterPro" id="IPR051321">
    <property type="entry name" value="PHA/PHB_synthase"/>
</dbReference>
<reference evidence="2 3" key="1">
    <citation type="journal article" date="2013" name="Antonie Van Leeuwenhoek">
        <title>Dongia rigui sp. nov., isolated from freshwater of a large wetland in Korea.</title>
        <authorList>
            <person name="Baik K.S."/>
            <person name="Hwang Y.M."/>
            <person name="Choi J.S."/>
            <person name="Kwon J."/>
            <person name="Seong C.N."/>
        </authorList>
    </citation>
    <scope>NUCLEOTIDE SEQUENCE [LARGE SCALE GENOMIC DNA]</scope>
    <source>
        <strain evidence="2 3">04SU4-P</strain>
    </source>
</reference>
<sequence>MLYHAIEAQYLALTPFRLAADTWRDLLAHPHNPLSETTLLRAGAAACEIIGRATRRHGRPEFGITTVTVDGEAVPVREKLIHGEPFCRLVQFERVLAKPRKDPKILLVAPLSGHFATLVRDTIESLLTSHDVYVTDWQDAREVPLSDGRFGFEDYVDVLQRCIRHIGPDVNVLAICQPAPASIVAVSMMAEAKDPLTPKNLIIMGGPVDTRVGTTEVTRLAQSHPLSSFETAAIHNVPPMHPGNGRRVYPGLLQLTGFMSLNPDRHLKAHIDFLWAHAKGDDQFARAHRRFYEEYLAVMDLDAQFYLDTVSIVFQEHALMKGRLKHRGQLVNPKAIRNVGLMTVEGGRDDITGVGQCHAAQILCSSIPDKLRLEVTEPKVGHYGLFSGRSWRERISPAVGAFIRGNKVA</sequence>
<dbReference type="Pfam" id="PF06850">
    <property type="entry name" value="PHB_depo_C"/>
    <property type="match status" value="1"/>
</dbReference>
<proteinExistence type="predicted"/>